<dbReference type="HAMAP" id="MF_02126">
    <property type="entry name" value="RF_methyltr_PrmC"/>
    <property type="match status" value="1"/>
</dbReference>
<sequence length="292" mass="32797">MQTLARTSENNCRVIDLIGWTEKYFLSKGLENGRNIGEILLQHLLDCKRVELYFGSEKQLTQDTIKTFHSWIQRLIKNEPLQYITGTIEFYGLGLVITPAVFIPRPETERVVDIALQILKTVISPKILDVGTGSGCIAIALANELPEASVTGIDIDPNMLKLAQKNADLHKINNIIFKQMDIQKEIPKESYNLIVSNPPYIPLNEISDLEKNIKDFEPHIALTDGADGLTFYHRLASVASKILHSNGYLIMEVGQGNHPQKALKLFKNNAFASNKLIQDYNGDDRVLKVQSV</sequence>
<dbReference type="PROSITE" id="PS00092">
    <property type="entry name" value="N6_MTASE"/>
    <property type="match status" value="1"/>
</dbReference>
<accession>A0A381RMG1</accession>
<evidence type="ECO:0000259" key="5">
    <source>
        <dbReference type="Pfam" id="PF17827"/>
    </source>
</evidence>
<protein>
    <submittedName>
        <fullName evidence="6">Uncharacterized protein</fullName>
    </submittedName>
</protein>
<dbReference type="GO" id="GO:0003676">
    <property type="term" value="F:nucleic acid binding"/>
    <property type="evidence" value="ECO:0007669"/>
    <property type="project" value="InterPro"/>
</dbReference>
<reference evidence="6" key="1">
    <citation type="submission" date="2018-05" db="EMBL/GenBank/DDBJ databases">
        <authorList>
            <person name="Lanie J.A."/>
            <person name="Ng W.-L."/>
            <person name="Kazmierczak K.M."/>
            <person name="Andrzejewski T.M."/>
            <person name="Davidsen T.M."/>
            <person name="Wayne K.J."/>
            <person name="Tettelin H."/>
            <person name="Glass J.I."/>
            <person name="Rusch D."/>
            <person name="Podicherti R."/>
            <person name="Tsui H.-C.T."/>
            <person name="Winkler M.E."/>
        </authorList>
    </citation>
    <scope>NUCLEOTIDE SEQUENCE</scope>
</reference>
<dbReference type="GO" id="GO:0008276">
    <property type="term" value="F:protein methyltransferase activity"/>
    <property type="evidence" value="ECO:0007669"/>
    <property type="project" value="InterPro"/>
</dbReference>
<keyword evidence="1" id="KW-0489">Methyltransferase</keyword>
<evidence type="ECO:0000313" key="6">
    <source>
        <dbReference type="EMBL" id="SUZ92431.1"/>
    </source>
</evidence>
<dbReference type="GO" id="GO:0032259">
    <property type="term" value="P:methylation"/>
    <property type="evidence" value="ECO:0007669"/>
    <property type="project" value="UniProtKB-KW"/>
</dbReference>
<dbReference type="Gene3D" id="1.10.8.10">
    <property type="entry name" value="DNA helicase RuvA subunit, C-terminal domain"/>
    <property type="match status" value="1"/>
</dbReference>
<dbReference type="PANTHER" id="PTHR18895">
    <property type="entry name" value="HEMK METHYLTRANSFERASE"/>
    <property type="match status" value="1"/>
</dbReference>
<dbReference type="NCBIfam" id="TIGR03534">
    <property type="entry name" value="RF_mod_PrmC"/>
    <property type="match status" value="1"/>
</dbReference>
<evidence type="ECO:0000259" key="4">
    <source>
        <dbReference type="Pfam" id="PF13847"/>
    </source>
</evidence>
<dbReference type="CDD" id="cd02440">
    <property type="entry name" value="AdoMet_MTases"/>
    <property type="match status" value="1"/>
</dbReference>
<dbReference type="SUPFAM" id="SSF53335">
    <property type="entry name" value="S-adenosyl-L-methionine-dependent methyltransferases"/>
    <property type="match status" value="1"/>
</dbReference>
<feature type="domain" description="Release factor glutamine methyltransferase N-terminal" evidence="5">
    <location>
        <begin position="17"/>
        <end position="86"/>
    </location>
</feature>
<dbReference type="NCBIfam" id="TIGR00536">
    <property type="entry name" value="hemK_fam"/>
    <property type="match status" value="1"/>
</dbReference>
<dbReference type="Pfam" id="PF13847">
    <property type="entry name" value="Methyltransf_31"/>
    <property type="match status" value="1"/>
</dbReference>
<dbReference type="AlphaFoldDB" id="A0A381RMG1"/>
<dbReference type="InterPro" id="IPR019874">
    <property type="entry name" value="RF_methyltr_PrmC"/>
</dbReference>
<feature type="domain" description="Methyltransferase" evidence="4">
    <location>
        <begin position="126"/>
        <end position="255"/>
    </location>
</feature>
<keyword evidence="3" id="KW-0949">S-adenosyl-L-methionine</keyword>
<dbReference type="InterPro" id="IPR002052">
    <property type="entry name" value="DNA_methylase_N6_adenine_CS"/>
</dbReference>
<dbReference type="Pfam" id="PF17827">
    <property type="entry name" value="PrmC_N"/>
    <property type="match status" value="1"/>
</dbReference>
<dbReference type="InterPro" id="IPR025714">
    <property type="entry name" value="Methyltranfer_dom"/>
</dbReference>
<keyword evidence="2" id="KW-0808">Transferase</keyword>
<gene>
    <name evidence="6" type="ORF">METZ01_LOCUS45285</name>
</gene>
<dbReference type="InterPro" id="IPR050320">
    <property type="entry name" value="N5-glutamine_MTase"/>
</dbReference>
<name>A0A381RMG1_9ZZZZ</name>
<dbReference type="PANTHER" id="PTHR18895:SF74">
    <property type="entry name" value="MTRF1L RELEASE FACTOR GLUTAMINE METHYLTRANSFERASE"/>
    <property type="match status" value="1"/>
</dbReference>
<evidence type="ECO:0000256" key="3">
    <source>
        <dbReference type="ARBA" id="ARBA00022691"/>
    </source>
</evidence>
<dbReference type="Gene3D" id="3.40.50.150">
    <property type="entry name" value="Vaccinia Virus protein VP39"/>
    <property type="match status" value="1"/>
</dbReference>
<organism evidence="6">
    <name type="scientific">marine metagenome</name>
    <dbReference type="NCBI Taxonomy" id="408172"/>
    <lineage>
        <taxon>unclassified sequences</taxon>
        <taxon>metagenomes</taxon>
        <taxon>ecological metagenomes</taxon>
    </lineage>
</organism>
<dbReference type="InterPro" id="IPR004556">
    <property type="entry name" value="HemK-like"/>
</dbReference>
<dbReference type="EMBL" id="UINC01002058">
    <property type="protein sequence ID" value="SUZ92431.1"/>
    <property type="molecule type" value="Genomic_DNA"/>
</dbReference>
<evidence type="ECO:0000256" key="1">
    <source>
        <dbReference type="ARBA" id="ARBA00022603"/>
    </source>
</evidence>
<evidence type="ECO:0000256" key="2">
    <source>
        <dbReference type="ARBA" id="ARBA00022679"/>
    </source>
</evidence>
<dbReference type="InterPro" id="IPR040758">
    <property type="entry name" value="PrmC_N"/>
</dbReference>
<proteinExistence type="inferred from homology"/>
<dbReference type="InterPro" id="IPR029063">
    <property type="entry name" value="SAM-dependent_MTases_sf"/>
</dbReference>